<evidence type="ECO:0000313" key="2">
    <source>
        <dbReference type="EMBL" id="MCC0178196.1"/>
    </source>
</evidence>
<accession>A0A964FGL5</accession>
<name>A0A964FGL5_9CYAN</name>
<feature type="transmembrane region" description="Helical" evidence="1">
    <location>
        <begin position="6"/>
        <end position="31"/>
    </location>
</feature>
<dbReference type="Proteomes" id="UP000729733">
    <property type="component" value="Unassembled WGS sequence"/>
</dbReference>
<organism evidence="2 3">
    <name type="scientific">Waterburya agarophytonicola KI4</name>
    <dbReference type="NCBI Taxonomy" id="2874699"/>
    <lineage>
        <taxon>Bacteria</taxon>
        <taxon>Bacillati</taxon>
        <taxon>Cyanobacteriota</taxon>
        <taxon>Cyanophyceae</taxon>
        <taxon>Pleurocapsales</taxon>
        <taxon>Hyellaceae</taxon>
        <taxon>Waterburya</taxon>
        <taxon>Waterburya agarophytonicola</taxon>
    </lineage>
</organism>
<keyword evidence="1" id="KW-1133">Transmembrane helix</keyword>
<comment type="caution">
    <text evidence="2">The sequence shown here is derived from an EMBL/GenBank/DDBJ whole genome shotgun (WGS) entry which is preliminary data.</text>
</comment>
<evidence type="ECO:0000313" key="3">
    <source>
        <dbReference type="Proteomes" id="UP000729733"/>
    </source>
</evidence>
<evidence type="ECO:0000256" key="1">
    <source>
        <dbReference type="SAM" id="Phobius"/>
    </source>
</evidence>
<gene>
    <name evidence="2" type="ORF">I4641_14530</name>
</gene>
<dbReference type="EMBL" id="JADWDC010000037">
    <property type="protein sequence ID" value="MCC0178196.1"/>
    <property type="molecule type" value="Genomic_DNA"/>
</dbReference>
<keyword evidence="2" id="KW-0378">Hydrolase</keyword>
<reference evidence="2" key="1">
    <citation type="journal article" date="2021" name="Antonie Van Leeuwenhoek">
        <title>Draft genome and description of Waterburya agarophytonicola gen. nov. sp. nov. (Pleurocapsales, Cyanobacteria): a seaweed symbiont.</title>
        <authorList>
            <person name="Bonthond G."/>
            <person name="Shalygin S."/>
            <person name="Bayer T."/>
            <person name="Weinberger F."/>
        </authorList>
    </citation>
    <scope>NUCLEOTIDE SEQUENCE</scope>
    <source>
        <strain evidence="2">KI4</strain>
    </source>
</reference>
<protein>
    <submittedName>
        <fullName evidence="2">Endonuclease</fullName>
    </submittedName>
</protein>
<keyword evidence="3" id="KW-1185">Reference proteome</keyword>
<dbReference type="AlphaFoldDB" id="A0A964FGL5"/>
<keyword evidence="2" id="KW-0255">Endonuclease</keyword>
<keyword evidence="1" id="KW-0472">Membrane</keyword>
<keyword evidence="1" id="KW-0812">Transmembrane</keyword>
<sequence length="36" mass="3886">MILSSYEIALVVVITAGYIMGVGLGTIAYFANEKNY</sequence>
<keyword evidence="2" id="KW-0540">Nuclease</keyword>
<proteinExistence type="predicted"/>
<dbReference type="GO" id="GO:0004519">
    <property type="term" value="F:endonuclease activity"/>
    <property type="evidence" value="ECO:0007669"/>
    <property type="project" value="UniProtKB-KW"/>
</dbReference>